<dbReference type="NCBIfam" id="TIGR00231">
    <property type="entry name" value="small_GTP"/>
    <property type="match status" value="1"/>
</dbReference>
<accession>A0ABY5APB9</accession>
<keyword evidence="2" id="KW-0812">Transmembrane</keyword>
<keyword evidence="9" id="KW-1185">Reference proteome</keyword>
<name>A0ABY5APB9_9CYAN</name>
<sequence>MGVGTVTDWQRFSLARARQSLVRSLARSRQPQARTGGPQIQSQREQLEQSLEKLESGLIRVAVFGAVSRGKSAVLNALLGQRVFATGPLNGVTQWTRSVMWQLPSATGTIPVELIDTPGIDEIAGGERALMAMDVAKQADLILFVVAGDLTQTEYVALSQLGELGKPLLLVFNKMDLYPELDQAQILAQLRQLARGERLPLSFDEIACVAAEPNPRRVRHERADGRVEEAWETPAPDVMALKEKLRSLLSSQGMALLALNALVQGREAERAMAQGRLKARREEAEQLIQDFALYKGAIVACNPLFVVDVIGGTVADLLLVRSLARLYDLPMTSHEAGKLLRTIFVSAGGLLLGETLGNALFGGGKLGLLAGGFPGFLGMALSQGAIAASGSYLVGQAAKTYLEQGCTWGEAGSDTVIREILSRLEAQGDRPPIP</sequence>
<dbReference type="PANTHER" id="PTHR42714:SF6">
    <property type="entry name" value="TRANSLATION INITIATION FACTOR IF-2"/>
    <property type="match status" value="1"/>
</dbReference>
<evidence type="ECO:0000313" key="9">
    <source>
        <dbReference type="Proteomes" id="UP001056708"/>
    </source>
</evidence>
<keyword evidence="5" id="KW-0342">GTP-binding</keyword>
<keyword evidence="3" id="KW-0547">Nucleotide-binding</keyword>
<dbReference type="PANTHER" id="PTHR42714">
    <property type="entry name" value="TRNA MODIFICATION GTPASE GTPBP3"/>
    <property type="match status" value="1"/>
</dbReference>
<evidence type="ECO:0000256" key="1">
    <source>
        <dbReference type="ARBA" id="ARBA00004141"/>
    </source>
</evidence>
<dbReference type="Pfam" id="PF01926">
    <property type="entry name" value="MMR_HSR1"/>
    <property type="match status" value="1"/>
</dbReference>
<dbReference type="RefSeq" id="WP_252662782.1">
    <property type="nucleotide sequence ID" value="NZ_CP098611.1"/>
</dbReference>
<dbReference type="InterPro" id="IPR006073">
    <property type="entry name" value="GTP-bd"/>
</dbReference>
<comment type="subcellular location">
    <subcellularLocation>
        <location evidence="1">Membrane</location>
        <topology evidence="1">Multi-pass membrane protein</topology>
    </subcellularLocation>
</comment>
<feature type="domain" description="G" evidence="7">
    <location>
        <begin position="60"/>
        <end position="174"/>
    </location>
</feature>
<evidence type="ECO:0000256" key="2">
    <source>
        <dbReference type="ARBA" id="ARBA00022692"/>
    </source>
</evidence>
<proteinExistence type="predicted"/>
<gene>
    <name evidence="8" type="ORF">NEA10_18360</name>
</gene>
<reference evidence="8" key="1">
    <citation type="submission" date="2022-06" db="EMBL/GenBank/DDBJ databases">
        <title>Genome sequence of Phormidium yuhuli AB48 isolated from an industrial photobioreactor environment.</title>
        <authorList>
            <person name="Qiu Y."/>
            <person name="Noonan A.J.C."/>
            <person name="Dofher K."/>
            <person name="Koch M."/>
            <person name="Kieft B."/>
            <person name="Lin X."/>
            <person name="Ziels R.M."/>
            <person name="Hallam S.J."/>
        </authorList>
    </citation>
    <scope>NUCLEOTIDE SEQUENCE</scope>
    <source>
        <strain evidence="8">AB48</strain>
    </source>
</reference>
<evidence type="ECO:0000256" key="6">
    <source>
        <dbReference type="ARBA" id="ARBA00023136"/>
    </source>
</evidence>
<dbReference type="InterPro" id="IPR021147">
    <property type="entry name" value="DUF697"/>
</dbReference>
<evidence type="ECO:0000259" key="7">
    <source>
        <dbReference type="Pfam" id="PF01926"/>
    </source>
</evidence>
<dbReference type="InterPro" id="IPR005225">
    <property type="entry name" value="Small_GTP-bd"/>
</dbReference>
<evidence type="ECO:0000256" key="4">
    <source>
        <dbReference type="ARBA" id="ARBA00022989"/>
    </source>
</evidence>
<keyword evidence="4" id="KW-1133">Transmembrane helix</keyword>
<dbReference type="Gene3D" id="3.40.50.300">
    <property type="entry name" value="P-loop containing nucleotide triphosphate hydrolases"/>
    <property type="match status" value="1"/>
</dbReference>
<evidence type="ECO:0000256" key="3">
    <source>
        <dbReference type="ARBA" id="ARBA00022741"/>
    </source>
</evidence>
<protein>
    <submittedName>
        <fullName evidence="8">GTP-binding protein</fullName>
    </submittedName>
</protein>
<evidence type="ECO:0000313" key="8">
    <source>
        <dbReference type="EMBL" id="USR90758.1"/>
    </source>
</evidence>
<dbReference type="InterPro" id="IPR027417">
    <property type="entry name" value="P-loop_NTPase"/>
</dbReference>
<keyword evidence="6" id="KW-0472">Membrane</keyword>
<dbReference type="EMBL" id="CP098611">
    <property type="protein sequence ID" value="USR90758.1"/>
    <property type="molecule type" value="Genomic_DNA"/>
</dbReference>
<dbReference type="SUPFAM" id="SSF52540">
    <property type="entry name" value="P-loop containing nucleoside triphosphate hydrolases"/>
    <property type="match status" value="1"/>
</dbReference>
<dbReference type="CDD" id="cd00880">
    <property type="entry name" value="Era_like"/>
    <property type="match status" value="1"/>
</dbReference>
<evidence type="ECO:0000256" key="5">
    <source>
        <dbReference type="ARBA" id="ARBA00023134"/>
    </source>
</evidence>
<dbReference type="Proteomes" id="UP001056708">
    <property type="component" value="Chromosome"/>
</dbReference>
<dbReference type="Pfam" id="PF05128">
    <property type="entry name" value="DUF697"/>
    <property type="match status" value="1"/>
</dbReference>
<organism evidence="8 9">
    <name type="scientific">Phormidium yuhuli AB48</name>
    <dbReference type="NCBI Taxonomy" id="2940671"/>
    <lineage>
        <taxon>Bacteria</taxon>
        <taxon>Bacillati</taxon>
        <taxon>Cyanobacteriota</taxon>
        <taxon>Cyanophyceae</taxon>
        <taxon>Oscillatoriophycideae</taxon>
        <taxon>Oscillatoriales</taxon>
        <taxon>Oscillatoriaceae</taxon>
        <taxon>Phormidium</taxon>
        <taxon>Phormidium yuhuli</taxon>
    </lineage>
</organism>